<accession>A0A1M7LVR6</accession>
<evidence type="ECO:0000313" key="1">
    <source>
        <dbReference type="EMBL" id="SHM81884.1"/>
    </source>
</evidence>
<reference evidence="1 2" key="1">
    <citation type="submission" date="2016-11" db="EMBL/GenBank/DDBJ databases">
        <authorList>
            <person name="Jaros S."/>
            <person name="Januszkiewicz K."/>
            <person name="Wedrychowicz H."/>
        </authorList>
    </citation>
    <scope>NUCLEOTIDE SEQUENCE [LARGE SCALE GENOMIC DNA]</scope>
    <source>
        <strain evidence="1 2">DSM 27406</strain>
    </source>
</reference>
<dbReference type="STRING" id="1419482.SAMN05444266_111152"/>
<dbReference type="AlphaFoldDB" id="A0A1M7LVR6"/>
<dbReference type="RefSeq" id="WP_073086810.1">
    <property type="nucleotide sequence ID" value="NZ_FRBL01000011.1"/>
</dbReference>
<dbReference type="EMBL" id="FRBL01000011">
    <property type="protein sequence ID" value="SHM81884.1"/>
    <property type="molecule type" value="Genomic_DNA"/>
</dbReference>
<gene>
    <name evidence="1" type="ORF">SAMN05444266_111152</name>
</gene>
<proteinExistence type="predicted"/>
<dbReference type="Proteomes" id="UP000184420">
    <property type="component" value="Unassembled WGS sequence"/>
</dbReference>
<organism evidence="1 2">
    <name type="scientific">Chitinophaga jiangningensis</name>
    <dbReference type="NCBI Taxonomy" id="1419482"/>
    <lineage>
        <taxon>Bacteria</taxon>
        <taxon>Pseudomonadati</taxon>
        <taxon>Bacteroidota</taxon>
        <taxon>Chitinophagia</taxon>
        <taxon>Chitinophagales</taxon>
        <taxon>Chitinophagaceae</taxon>
        <taxon>Chitinophaga</taxon>
    </lineage>
</organism>
<dbReference type="OrthoDB" id="671474at2"/>
<keyword evidence="2" id="KW-1185">Reference proteome</keyword>
<evidence type="ECO:0008006" key="3">
    <source>
        <dbReference type="Google" id="ProtNLM"/>
    </source>
</evidence>
<sequence>MDYIAENPRIAHFFAGKSDITKSLFNHFIAEYYKIGHLHLVPTKTMIALATTGDDGPRIAWVSQLGKNFVHVVFPFRQLYPDNLCFTKMGQVPGSNQYNHHFRMYNPEDVNAEVKKFMKLAYKELG</sequence>
<evidence type="ECO:0000313" key="2">
    <source>
        <dbReference type="Proteomes" id="UP000184420"/>
    </source>
</evidence>
<name>A0A1M7LVR6_9BACT</name>
<protein>
    <recommendedName>
        <fullName evidence="3">DUF5655 domain-containing protein</fullName>
    </recommendedName>
</protein>